<keyword evidence="5" id="KW-0408">Iron</keyword>
<dbReference type="OMA" id="HMQNALD"/>
<dbReference type="PANTHER" id="PTHR47366">
    <property type="entry name" value="TWO-ON-TWO HEMOGLOBIN-3"/>
    <property type="match status" value="1"/>
</dbReference>
<accession>A9NND9</accession>
<dbReference type="GO" id="GO:0005344">
    <property type="term" value="F:oxygen carrier activity"/>
    <property type="evidence" value="ECO:0007669"/>
    <property type="project" value="UniProtKB-KW"/>
</dbReference>
<keyword evidence="1" id="KW-0813">Transport</keyword>
<evidence type="ECO:0000256" key="1">
    <source>
        <dbReference type="ARBA" id="ARBA00022448"/>
    </source>
</evidence>
<comment type="similarity">
    <text evidence="6">Belongs to the truncated hemoglobin family. Group II subfamily.</text>
</comment>
<evidence type="ECO:0000256" key="3">
    <source>
        <dbReference type="ARBA" id="ARBA00022621"/>
    </source>
</evidence>
<dbReference type="GO" id="GO:0046872">
    <property type="term" value="F:metal ion binding"/>
    <property type="evidence" value="ECO:0007669"/>
    <property type="project" value="UniProtKB-KW"/>
</dbReference>
<evidence type="ECO:0000256" key="6">
    <source>
        <dbReference type="ARBA" id="ARBA00034496"/>
    </source>
</evidence>
<organism evidence="7">
    <name type="scientific">Picea sitchensis</name>
    <name type="common">Sitka spruce</name>
    <name type="synonym">Pinus sitchensis</name>
    <dbReference type="NCBI Taxonomy" id="3332"/>
    <lineage>
        <taxon>Eukaryota</taxon>
        <taxon>Viridiplantae</taxon>
        <taxon>Streptophyta</taxon>
        <taxon>Embryophyta</taxon>
        <taxon>Tracheophyta</taxon>
        <taxon>Spermatophyta</taxon>
        <taxon>Pinopsida</taxon>
        <taxon>Pinidae</taxon>
        <taxon>Conifers I</taxon>
        <taxon>Pinales</taxon>
        <taxon>Pinaceae</taxon>
        <taxon>Picea</taxon>
    </lineage>
</organism>
<dbReference type="EMBL" id="EF082797">
    <property type="protein sequence ID" value="ABK22150.1"/>
    <property type="molecule type" value="mRNA"/>
</dbReference>
<dbReference type="GO" id="GO:0019825">
    <property type="term" value="F:oxygen binding"/>
    <property type="evidence" value="ECO:0007669"/>
    <property type="project" value="InterPro"/>
</dbReference>
<evidence type="ECO:0000256" key="5">
    <source>
        <dbReference type="ARBA" id="ARBA00023004"/>
    </source>
</evidence>
<dbReference type="InterPro" id="IPR012292">
    <property type="entry name" value="Globin/Proto"/>
</dbReference>
<dbReference type="Gene3D" id="1.10.490.10">
    <property type="entry name" value="Globins"/>
    <property type="match status" value="1"/>
</dbReference>
<dbReference type="GO" id="GO:0020037">
    <property type="term" value="F:heme binding"/>
    <property type="evidence" value="ECO:0007669"/>
    <property type="project" value="InterPro"/>
</dbReference>
<keyword evidence="3" id="KW-0561">Oxygen transport</keyword>
<keyword evidence="2" id="KW-0349">Heme</keyword>
<dbReference type="InterPro" id="IPR044203">
    <property type="entry name" value="GlbO/GLB3-like"/>
</dbReference>
<reference evidence="7" key="1">
    <citation type="journal article" date="2008" name="BMC Genomics">
        <title>A conifer genomics resource of 200,000 spruce (Picea spp.) ESTs and 6,464 high-quality, sequence-finished full-length cDNAs for Sitka spruce (Picea sitchensis).</title>
        <authorList>
            <person name="Ralph S.G."/>
            <person name="Chun H.J."/>
            <person name="Kolosova N."/>
            <person name="Cooper D."/>
            <person name="Oddy C."/>
            <person name="Ritland C.E."/>
            <person name="Kirkpatrick R."/>
            <person name="Moore R."/>
            <person name="Barber S."/>
            <person name="Holt R.A."/>
            <person name="Jones S.J."/>
            <person name="Marra M.A."/>
            <person name="Douglas C.J."/>
            <person name="Ritland K."/>
            <person name="Bohlmann J."/>
        </authorList>
    </citation>
    <scope>NUCLEOTIDE SEQUENCE</scope>
    <source>
        <tissue evidence="7">Green portion of the leader tissue</tissue>
    </source>
</reference>
<dbReference type="CDD" id="cd19755">
    <property type="entry name" value="TrHb2_AtGlb3-like_O"/>
    <property type="match status" value="1"/>
</dbReference>
<keyword evidence="4" id="KW-0479">Metal-binding</keyword>
<dbReference type="SUPFAM" id="SSF46458">
    <property type="entry name" value="Globin-like"/>
    <property type="match status" value="1"/>
</dbReference>
<dbReference type="PANTHER" id="PTHR47366:SF1">
    <property type="entry name" value="TWO-ON-TWO HEMOGLOBIN-3"/>
    <property type="match status" value="1"/>
</dbReference>
<evidence type="ECO:0000256" key="4">
    <source>
        <dbReference type="ARBA" id="ARBA00022723"/>
    </source>
</evidence>
<name>A9NND9_PICSI</name>
<dbReference type="InterPro" id="IPR009050">
    <property type="entry name" value="Globin-like_sf"/>
</dbReference>
<sequence length="164" mass="19060">MQSLQEKAAEWSGVAQEDAFAIDETNLYLKLGHQTFVDLSTEFYNRVFADDQTWFQSIFANSRKEDAIQNQYEFFIQRMGGPPLYSQRKGHPALIGRHRPFPVTREAAERWLQHMEKALDSVSKIDSDSKTRMFNFFRHTAFFLVAGNEMTNQQQTGGDNVQRK</sequence>
<dbReference type="AlphaFoldDB" id="A9NND9"/>
<protein>
    <submittedName>
        <fullName evidence="7">Uncharacterized protein</fullName>
    </submittedName>
</protein>
<evidence type="ECO:0000256" key="2">
    <source>
        <dbReference type="ARBA" id="ARBA00022617"/>
    </source>
</evidence>
<dbReference type="InterPro" id="IPR001486">
    <property type="entry name" value="Hemoglobin_trunc"/>
</dbReference>
<evidence type="ECO:0000313" key="7">
    <source>
        <dbReference type="EMBL" id="ABK22150.1"/>
    </source>
</evidence>
<proteinExistence type="evidence at transcript level"/>
<dbReference type="Pfam" id="PF01152">
    <property type="entry name" value="Bac_globin"/>
    <property type="match status" value="1"/>
</dbReference>